<dbReference type="AlphaFoldDB" id="A0A9N9WHC7"/>
<keyword evidence="2" id="KW-1185">Reference proteome</keyword>
<evidence type="ECO:0000313" key="1">
    <source>
        <dbReference type="EMBL" id="CAG9792858.1"/>
    </source>
</evidence>
<name>A0A9N9WHC7_9NEOP</name>
<reference evidence="1" key="2">
    <citation type="submission" date="2022-10" db="EMBL/GenBank/DDBJ databases">
        <authorList>
            <consortium name="ENA_rothamsted_submissions"/>
            <consortium name="culmorum"/>
            <person name="King R."/>
        </authorList>
    </citation>
    <scope>NUCLEOTIDE SEQUENCE</scope>
</reference>
<reference evidence="1" key="1">
    <citation type="submission" date="2021-12" db="EMBL/GenBank/DDBJ databases">
        <authorList>
            <person name="King R."/>
        </authorList>
    </citation>
    <scope>NUCLEOTIDE SEQUENCE</scope>
</reference>
<organism evidence="1 2">
    <name type="scientific">Diatraea saccharalis</name>
    <name type="common">sugarcane borer</name>
    <dbReference type="NCBI Taxonomy" id="40085"/>
    <lineage>
        <taxon>Eukaryota</taxon>
        <taxon>Metazoa</taxon>
        <taxon>Ecdysozoa</taxon>
        <taxon>Arthropoda</taxon>
        <taxon>Hexapoda</taxon>
        <taxon>Insecta</taxon>
        <taxon>Pterygota</taxon>
        <taxon>Neoptera</taxon>
        <taxon>Endopterygota</taxon>
        <taxon>Lepidoptera</taxon>
        <taxon>Glossata</taxon>
        <taxon>Ditrysia</taxon>
        <taxon>Pyraloidea</taxon>
        <taxon>Crambidae</taxon>
        <taxon>Crambinae</taxon>
        <taxon>Diatraea</taxon>
    </lineage>
</organism>
<gene>
    <name evidence="1" type="ORF">DIATSA_LOCUS10344</name>
</gene>
<proteinExistence type="predicted"/>
<dbReference type="OrthoDB" id="425681at2759"/>
<sequence length="102" mass="11481">MKGRDIGSTELCCVSCGVQFTYEDCTACVKIDGNMSPWLGVNISVRQGHVLSARLFMVYFNSCLQRIKTMNVGLQIGDLIVNCIQQQMMPWCLQKIQLICKL</sequence>
<evidence type="ECO:0000313" key="2">
    <source>
        <dbReference type="Proteomes" id="UP001153714"/>
    </source>
</evidence>
<accession>A0A9N9WHC7</accession>
<protein>
    <submittedName>
        <fullName evidence="1">Uncharacterized protein</fullName>
    </submittedName>
</protein>
<dbReference type="Proteomes" id="UP001153714">
    <property type="component" value="Chromosome 5"/>
</dbReference>
<dbReference type="EMBL" id="OU893336">
    <property type="protein sequence ID" value="CAG9792858.1"/>
    <property type="molecule type" value="Genomic_DNA"/>
</dbReference>